<evidence type="ECO:0000313" key="2">
    <source>
        <dbReference type="Proteomes" id="UP000642748"/>
    </source>
</evidence>
<proteinExistence type="predicted"/>
<dbReference type="RefSeq" id="WP_203923011.1">
    <property type="nucleotide sequence ID" value="NZ_BONZ01000082.1"/>
</dbReference>
<protein>
    <submittedName>
        <fullName evidence="1">Uncharacterized protein</fullName>
    </submittedName>
</protein>
<reference evidence="1" key="1">
    <citation type="submission" date="2021-01" db="EMBL/GenBank/DDBJ databases">
        <title>Whole genome shotgun sequence of Rugosimonospora africana NBRC 104875.</title>
        <authorList>
            <person name="Komaki H."/>
            <person name="Tamura T."/>
        </authorList>
    </citation>
    <scope>NUCLEOTIDE SEQUENCE</scope>
    <source>
        <strain evidence="1">NBRC 104875</strain>
    </source>
</reference>
<comment type="caution">
    <text evidence="1">The sequence shown here is derived from an EMBL/GenBank/DDBJ whole genome shotgun (WGS) entry which is preliminary data.</text>
</comment>
<dbReference type="Proteomes" id="UP000642748">
    <property type="component" value="Unassembled WGS sequence"/>
</dbReference>
<dbReference type="AlphaFoldDB" id="A0A8J3VUH8"/>
<gene>
    <name evidence="1" type="ORF">Raf01_77290</name>
</gene>
<accession>A0A8J3VUH8</accession>
<evidence type="ECO:0000313" key="1">
    <source>
        <dbReference type="EMBL" id="GIH19557.1"/>
    </source>
</evidence>
<keyword evidence="2" id="KW-1185">Reference proteome</keyword>
<dbReference type="EMBL" id="BONZ01000082">
    <property type="protein sequence ID" value="GIH19557.1"/>
    <property type="molecule type" value="Genomic_DNA"/>
</dbReference>
<name>A0A8J3VUH8_9ACTN</name>
<organism evidence="1 2">
    <name type="scientific">Rugosimonospora africana</name>
    <dbReference type="NCBI Taxonomy" id="556532"/>
    <lineage>
        <taxon>Bacteria</taxon>
        <taxon>Bacillati</taxon>
        <taxon>Actinomycetota</taxon>
        <taxon>Actinomycetes</taxon>
        <taxon>Micromonosporales</taxon>
        <taxon>Micromonosporaceae</taxon>
        <taxon>Rugosimonospora</taxon>
    </lineage>
</organism>
<sequence length="209" mass="22821">MARTRTWIVFAIAASLVASAVLVQRWWHNRPPYAATALHASAELHPVTEDQAQALLGPTVNAPRIGAGDQLIAGTVRWRKAPTSTGNLLLYLIDEGKHRKPPFIGVDPLRASLGTSSVDTKVANRYPWLQGAGMVYKDGSWWESGEELEVAMSSGVTSVTFVAVFPSADSRDRNRDLYATTPVDVSRLLVGVVLTGDDDQIYWAQRLHG</sequence>